<dbReference type="InterPro" id="IPR022641">
    <property type="entry name" value="CheR_N"/>
</dbReference>
<keyword evidence="2" id="KW-0808">Transferase</keyword>
<feature type="domain" description="CheR-type methyltransferase" evidence="1">
    <location>
        <begin position="23"/>
        <end position="260"/>
    </location>
</feature>
<dbReference type="GO" id="GO:0008757">
    <property type="term" value="F:S-adenosylmethionine-dependent methyltransferase activity"/>
    <property type="evidence" value="ECO:0007669"/>
    <property type="project" value="InterPro"/>
</dbReference>
<dbReference type="SMART" id="SM00138">
    <property type="entry name" value="MeTrc"/>
    <property type="match status" value="1"/>
</dbReference>
<dbReference type="SUPFAM" id="SSF53335">
    <property type="entry name" value="S-adenosyl-L-methionine-dependent methyltransferases"/>
    <property type="match status" value="1"/>
</dbReference>
<organism evidence="2 3">
    <name type="scientific">Paracidovorax cattleyae</name>
    <dbReference type="NCBI Taxonomy" id="80868"/>
    <lineage>
        <taxon>Bacteria</taxon>
        <taxon>Pseudomonadati</taxon>
        <taxon>Pseudomonadota</taxon>
        <taxon>Betaproteobacteria</taxon>
        <taxon>Burkholderiales</taxon>
        <taxon>Comamonadaceae</taxon>
        <taxon>Paracidovorax</taxon>
    </lineage>
</organism>
<evidence type="ECO:0000259" key="1">
    <source>
        <dbReference type="PROSITE" id="PS50123"/>
    </source>
</evidence>
<keyword evidence="3" id="KW-1185">Reference proteome</keyword>
<dbReference type="EMBL" id="FNJL01000034">
    <property type="protein sequence ID" value="SDP87135.1"/>
    <property type="molecule type" value="Genomic_DNA"/>
</dbReference>
<keyword evidence="2" id="KW-0489">Methyltransferase</keyword>
<dbReference type="PRINTS" id="PR00996">
    <property type="entry name" value="CHERMTFRASE"/>
</dbReference>
<dbReference type="PROSITE" id="PS50123">
    <property type="entry name" value="CHER"/>
    <property type="match status" value="1"/>
</dbReference>
<proteinExistence type="predicted"/>
<dbReference type="PANTHER" id="PTHR24422:SF8">
    <property type="entry name" value="CHEMOTAXIS PROTEIN"/>
    <property type="match status" value="1"/>
</dbReference>
<sequence length="285" mass="32502">MNPEDEARAALRRKTFDIEQHLLVEAIYRRYHYDFRGYAQASLKRRLQSALTRFSCRTLSQLQDLVLHDPEVFPAMLEYLTVQVSEMFRDPTYFRALRETVVPVLRTYPSLKIWVAGCSTGEEVYSLAILLREEGLLERTLIYATDINANALQKAEAGVYAIDRVPSFTENHARSGGKGSLSEHYTAAYGRVVFDKSLRRHIVFSDHSLATDSVFAEVQLVSCRNVLIYFDRELQDRALGLFSEALCRKGFLGLGSKESLRFSSHAQSFDELVAPERIYQKRGGA</sequence>
<dbReference type="Pfam" id="PF03705">
    <property type="entry name" value="CheR_N"/>
    <property type="match status" value="1"/>
</dbReference>
<dbReference type="Gene3D" id="3.40.50.150">
    <property type="entry name" value="Vaccinia Virus protein VP39"/>
    <property type="match status" value="1"/>
</dbReference>
<dbReference type="AlphaFoldDB" id="A0A1H0W9R6"/>
<dbReference type="GO" id="GO:0032259">
    <property type="term" value="P:methylation"/>
    <property type="evidence" value="ECO:0007669"/>
    <property type="project" value="UniProtKB-KW"/>
</dbReference>
<name>A0A1H0W9R6_9BURK</name>
<gene>
    <name evidence="2" type="ORF">SAMN04489708_13431</name>
</gene>
<protein>
    <submittedName>
        <fullName evidence="2">MCP methyltransferase, CheR-type</fullName>
    </submittedName>
</protein>
<accession>A0A1H0W9R6</accession>
<dbReference type="SUPFAM" id="SSF47757">
    <property type="entry name" value="Chemotaxis receptor methyltransferase CheR, N-terminal domain"/>
    <property type="match status" value="1"/>
</dbReference>
<dbReference type="OrthoDB" id="9816309at2"/>
<evidence type="ECO:0000313" key="3">
    <source>
        <dbReference type="Proteomes" id="UP000199317"/>
    </source>
</evidence>
<dbReference type="InterPro" id="IPR000780">
    <property type="entry name" value="CheR_MeTrfase"/>
</dbReference>
<dbReference type="Pfam" id="PF01739">
    <property type="entry name" value="CheR"/>
    <property type="match status" value="1"/>
</dbReference>
<evidence type="ECO:0000313" key="2">
    <source>
        <dbReference type="EMBL" id="SDP87135.1"/>
    </source>
</evidence>
<dbReference type="PANTHER" id="PTHR24422">
    <property type="entry name" value="CHEMOTAXIS PROTEIN METHYLTRANSFERASE"/>
    <property type="match status" value="1"/>
</dbReference>
<dbReference type="InterPro" id="IPR050903">
    <property type="entry name" value="Bact_Chemotaxis_MeTrfase"/>
</dbReference>
<dbReference type="InterPro" id="IPR029063">
    <property type="entry name" value="SAM-dependent_MTases_sf"/>
</dbReference>
<dbReference type="InterPro" id="IPR022642">
    <property type="entry name" value="CheR_C"/>
</dbReference>
<dbReference type="Proteomes" id="UP000199317">
    <property type="component" value="Unassembled WGS sequence"/>
</dbReference>
<reference evidence="3" key="1">
    <citation type="submission" date="2016-10" db="EMBL/GenBank/DDBJ databases">
        <authorList>
            <person name="Varghese N."/>
            <person name="Submissions S."/>
        </authorList>
    </citation>
    <scope>NUCLEOTIDE SEQUENCE [LARGE SCALE GENOMIC DNA]</scope>
    <source>
        <strain evidence="3">DSM 17101</strain>
    </source>
</reference>